<keyword evidence="1 5" id="KW-0963">Cytoplasm</keyword>
<dbReference type="RefSeq" id="WP_368845855.1">
    <property type="nucleotide sequence ID" value="NZ_CP194411.1"/>
</dbReference>
<keyword evidence="4 5" id="KW-0143">Chaperone</keyword>
<comment type="subcellular location">
    <subcellularLocation>
        <location evidence="5">Cytoplasm</location>
    </subcellularLocation>
</comment>
<dbReference type="InterPro" id="IPR036976">
    <property type="entry name" value="RimM_N_sf"/>
</dbReference>
<proteinExistence type="inferred from homology"/>
<dbReference type="Proteomes" id="UP001559623">
    <property type="component" value="Unassembled WGS sequence"/>
</dbReference>
<evidence type="ECO:0000313" key="8">
    <source>
        <dbReference type="EMBL" id="MEX5284122.1"/>
    </source>
</evidence>
<dbReference type="Pfam" id="PF01782">
    <property type="entry name" value="RimM"/>
    <property type="match status" value="1"/>
</dbReference>
<dbReference type="InterPro" id="IPR009000">
    <property type="entry name" value="Transl_B-barrel_sf"/>
</dbReference>
<comment type="subunit">
    <text evidence="5">Binds ribosomal protein uS19.</text>
</comment>
<keyword evidence="9" id="KW-1185">Reference proteome</keyword>
<keyword evidence="2 5" id="KW-0690">Ribosome biogenesis</keyword>
<dbReference type="Pfam" id="PF24986">
    <property type="entry name" value="PRC_RimM"/>
    <property type="match status" value="1"/>
</dbReference>
<protein>
    <recommendedName>
        <fullName evidence="5">Ribosome maturation factor RimM</fullName>
    </recommendedName>
</protein>
<sequence>MTRLSQSVADGRVVIGKAGAPHGLRGELRVIPLTDFPERFESLKEVFIGEKLFQVAHVHYHRQFVLLSLVGCASREEAAKLTGELLRVEREDAAPLSEGEFYTFDIIGLQVLDLEGKTLGEVTNVLKTGSNDVYVTRRQAGGELLIPALKKVVREINVKEGFLRVDLQEELDDYAH</sequence>
<evidence type="ECO:0000256" key="4">
    <source>
        <dbReference type="ARBA" id="ARBA00023186"/>
    </source>
</evidence>
<dbReference type="EMBL" id="JARVLH010000001">
    <property type="protein sequence ID" value="MEX5284122.1"/>
    <property type="molecule type" value="Genomic_DNA"/>
</dbReference>
<dbReference type="PANTHER" id="PTHR33692:SF1">
    <property type="entry name" value="RIBOSOME MATURATION FACTOR RIMM"/>
    <property type="match status" value="1"/>
</dbReference>
<evidence type="ECO:0000256" key="3">
    <source>
        <dbReference type="ARBA" id="ARBA00022552"/>
    </source>
</evidence>
<dbReference type="PANTHER" id="PTHR33692">
    <property type="entry name" value="RIBOSOME MATURATION FACTOR RIMM"/>
    <property type="match status" value="1"/>
</dbReference>
<keyword evidence="3 5" id="KW-0698">rRNA processing</keyword>
<dbReference type="Gene3D" id="2.40.30.60">
    <property type="entry name" value="RimM"/>
    <property type="match status" value="1"/>
</dbReference>
<dbReference type="InterPro" id="IPR011961">
    <property type="entry name" value="RimM"/>
</dbReference>
<dbReference type="InterPro" id="IPR056792">
    <property type="entry name" value="PRC_RimM"/>
</dbReference>
<dbReference type="InterPro" id="IPR011033">
    <property type="entry name" value="PRC_barrel-like_sf"/>
</dbReference>
<evidence type="ECO:0000259" key="6">
    <source>
        <dbReference type="Pfam" id="PF01782"/>
    </source>
</evidence>
<name>A0ABV3X1P7_9FIRM</name>
<dbReference type="SUPFAM" id="SSF50346">
    <property type="entry name" value="PRC-barrel domain"/>
    <property type="match status" value="1"/>
</dbReference>
<feature type="domain" description="RimM N-terminal" evidence="6">
    <location>
        <begin position="14"/>
        <end position="92"/>
    </location>
</feature>
<evidence type="ECO:0000259" key="7">
    <source>
        <dbReference type="Pfam" id="PF24986"/>
    </source>
</evidence>
<evidence type="ECO:0000256" key="2">
    <source>
        <dbReference type="ARBA" id="ARBA00022517"/>
    </source>
</evidence>
<dbReference type="InterPro" id="IPR002676">
    <property type="entry name" value="RimM_N"/>
</dbReference>
<gene>
    <name evidence="5 8" type="primary">rimM</name>
    <name evidence="8" type="ORF">QCO44_00465</name>
</gene>
<comment type="caution">
    <text evidence="8">The sequence shown here is derived from an EMBL/GenBank/DDBJ whole genome shotgun (WGS) entry which is preliminary data.</text>
</comment>
<dbReference type="NCBIfam" id="TIGR02273">
    <property type="entry name" value="16S_RimM"/>
    <property type="match status" value="1"/>
</dbReference>
<comment type="function">
    <text evidence="5">An accessory protein needed during the final step in the assembly of 30S ribosomal subunit, possibly for assembly of the head region. Essential for efficient processing of 16S rRNA. May be needed both before and after RbfA during the maturation of 16S rRNA. It has affinity for free ribosomal 30S subunits but not for 70S ribosomes.</text>
</comment>
<comment type="similarity">
    <text evidence="5">Belongs to the RimM family.</text>
</comment>
<evidence type="ECO:0000313" key="9">
    <source>
        <dbReference type="Proteomes" id="UP001559623"/>
    </source>
</evidence>
<feature type="domain" description="Ribosome maturation factor RimM PRC barrel" evidence="7">
    <location>
        <begin position="104"/>
        <end position="171"/>
    </location>
</feature>
<dbReference type="SUPFAM" id="SSF50447">
    <property type="entry name" value="Translation proteins"/>
    <property type="match status" value="1"/>
</dbReference>
<dbReference type="HAMAP" id="MF_00014">
    <property type="entry name" value="Ribosome_mat_RimM"/>
    <property type="match status" value="1"/>
</dbReference>
<comment type="domain">
    <text evidence="5">The PRC barrel domain binds ribosomal protein uS19.</text>
</comment>
<dbReference type="Gene3D" id="2.30.30.240">
    <property type="entry name" value="PRC-barrel domain"/>
    <property type="match status" value="1"/>
</dbReference>
<accession>A0ABV3X1P7</accession>
<organism evidence="8 9">
    <name type="scientific">Selenomonas sputigena</name>
    <dbReference type="NCBI Taxonomy" id="69823"/>
    <lineage>
        <taxon>Bacteria</taxon>
        <taxon>Bacillati</taxon>
        <taxon>Bacillota</taxon>
        <taxon>Negativicutes</taxon>
        <taxon>Selenomonadales</taxon>
        <taxon>Selenomonadaceae</taxon>
        <taxon>Selenomonas</taxon>
    </lineage>
</organism>
<evidence type="ECO:0000256" key="5">
    <source>
        <dbReference type="HAMAP-Rule" id="MF_00014"/>
    </source>
</evidence>
<reference evidence="8 9" key="1">
    <citation type="submission" date="2023-04" db="EMBL/GenBank/DDBJ databases">
        <title>Genome Sequence of Selenomonas sputigena ATCC 33150.</title>
        <authorList>
            <person name="Miller D.P."/>
            <person name="Anvari S."/>
            <person name="Polson S.W."/>
            <person name="Macdonald M."/>
            <person name="Mcdowell J.V."/>
        </authorList>
    </citation>
    <scope>NUCLEOTIDE SEQUENCE [LARGE SCALE GENOMIC DNA]</scope>
    <source>
        <strain evidence="8 9">ATCC 33150</strain>
    </source>
</reference>
<evidence type="ECO:0000256" key="1">
    <source>
        <dbReference type="ARBA" id="ARBA00022490"/>
    </source>
</evidence>